<dbReference type="EMBL" id="CM017693">
    <property type="protein sequence ID" value="TYH14281.1"/>
    <property type="molecule type" value="Genomic_DNA"/>
</dbReference>
<evidence type="ECO:0000313" key="3">
    <source>
        <dbReference type="Proteomes" id="UP000323506"/>
    </source>
</evidence>
<accession>A0A5D2G882</accession>
<dbReference type="AlphaFoldDB" id="A0A5D2G882"/>
<organism evidence="2 3">
    <name type="scientific">Gossypium darwinii</name>
    <name type="common">Darwin's cotton</name>
    <name type="synonym">Gossypium barbadense var. darwinii</name>
    <dbReference type="NCBI Taxonomy" id="34276"/>
    <lineage>
        <taxon>Eukaryota</taxon>
        <taxon>Viridiplantae</taxon>
        <taxon>Streptophyta</taxon>
        <taxon>Embryophyta</taxon>
        <taxon>Tracheophyta</taxon>
        <taxon>Spermatophyta</taxon>
        <taxon>Magnoliopsida</taxon>
        <taxon>eudicotyledons</taxon>
        <taxon>Gunneridae</taxon>
        <taxon>Pentapetalae</taxon>
        <taxon>rosids</taxon>
        <taxon>malvids</taxon>
        <taxon>Malvales</taxon>
        <taxon>Malvaceae</taxon>
        <taxon>Malvoideae</taxon>
        <taxon>Gossypium</taxon>
    </lineage>
</organism>
<feature type="region of interest" description="Disordered" evidence="1">
    <location>
        <begin position="64"/>
        <end position="93"/>
    </location>
</feature>
<name>A0A5D2G882_GOSDA</name>
<evidence type="ECO:0000256" key="1">
    <source>
        <dbReference type="SAM" id="MobiDB-lite"/>
    </source>
</evidence>
<sequence>MVGDDVTTRLQKGVSVLQVEVSKIQEELARLDTKMETRLQVYKEEFKGELHSLFGQYLGHSKPATRATAKGKGVLGGPPPGFAPKDSVDPTNVQVPASVSTHSIPELGSVHFQSRSTVLDRSSRQNFD</sequence>
<proteinExistence type="predicted"/>
<dbReference type="Proteomes" id="UP000323506">
    <property type="component" value="Chromosome A06"/>
</dbReference>
<gene>
    <name evidence="2" type="ORF">ES288_A06G207800v1</name>
</gene>
<evidence type="ECO:0000313" key="2">
    <source>
        <dbReference type="EMBL" id="TYH14281.1"/>
    </source>
</evidence>
<reference evidence="2 3" key="1">
    <citation type="submission" date="2019-06" db="EMBL/GenBank/DDBJ databases">
        <title>WGS assembly of Gossypium darwinii.</title>
        <authorList>
            <person name="Chen Z.J."/>
            <person name="Sreedasyam A."/>
            <person name="Ando A."/>
            <person name="Song Q."/>
            <person name="De L."/>
            <person name="Hulse-Kemp A."/>
            <person name="Ding M."/>
            <person name="Ye W."/>
            <person name="Kirkbride R."/>
            <person name="Jenkins J."/>
            <person name="Plott C."/>
            <person name="Lovell J."/>
            <person name="Lin Y.-M."/>
            <person name="Vaughn R."/>
            <person name="Liu B."/>
            <person name="Li W."/>
            <person name="Simpson S."/>
            <person name="Scheffler B."/>
            <person name="Saski C."/>
            <person name="Grover C."/>
            <person name="Hu G."/>
            <person name="Conover J."/>
            <person name="Carlson J."/>
            <person name="Shu S."/>
            <person name="Boston L."/>
            <person name="Williams M."/>
            <person name="Peterson D."/>
            <person name="Mcgee K."/>
            <person name="Jones D."/>
            <person name="Wendel J."/>
            <person name="Stelly D."/>
            <person name="Grimwood J."/>
            <person name="Schmutz J."/>
        </authorList>
    </citation>
    <scope>NUCLEOTIDE SEQUENCE [LARGE SCALE GENOMIC DNA]</scope>
    <source>
        <strain evidence="2">1808015.09</strain>
    </source>
</reference>
<protein>
    <submittedName>
        <fullName evidence="2">Uncharacterized protein</fullName>
    </submittedName>
</protein>
<keyword evidence="3" id="KW-1185">Reference proteome</keyword>